<name>A0A0F9EW36_9ZZZZ</name>
<dbReference type="SUPFAM" id="SSF52172">
    <property type="entry name" value="CheY-like"/>
    <property type="match status" value="1"/>
</dbReference>
<protein>
    <recommendedName>
        <fullName evidence="1">Response regulatory domain-containing protein</fullName>
    </recommendedName>
</protein>
<dbReference type="GO" id="GO:0000160">
    <property type="term" value="P:phosphorelay signal transduction system"/>
    <property type="evidence" value="ECO:0007669"/>
    <property type="project" value="InterPro"/>
</dbReference>
<dbReference type="PROSITE" id="PS50110">
    <property type="entry name" value="RESPONSE_REGULATORY"/>
    <property type="match status" value="1"/>
</dbReference>
<sequence>MNKTIDMREQSLAEKILLVDDDVVFTQVLKRALSRLGFEVHTTATAEDAIALANDT</sequence>
<evidence type="ECO:0000259" key="1">
    <source>
        <dbReference type="PROSITE" id="PS50110"/>
    </source>
</evidence>
<accession>A0A0F9EW36</accession>
<reference evidence="2" key="1">
    <citation type="journal article" date="2015" name="Nature">
        <title>Complex archaea that bridge the gap between prokaryotes and eukaryotes.</title>
        <authorList>
            <person name="Spang A."/>
            <person name="Saw J.H."/>
            <person name="Jorgensen S.L."/>
            <person name="Zaremba-Niedzwiedzka K."/>
            <person name="Martijn J."/>
            <person name="Lind A.E."/>
            <person name="van Eijk R."/>
            <person name="Schleper C."/>
            <person name="Guy L."/>
            <person name="Ettema T.J."/>
        </authorList>
    </citation>
    <scope>NUCLEOTIDE SEQUENCE</scope>
</reference>
<feature type="non-terminal residue" evidence="2">
    <location>
        <position position="56"/>
    </location>
</feature>
<dbReference type="Gene3D" id="3.40.50.2300">
    <property type="match status" value="1"/>
</dbReference>
<dbReference type="AlphaFoldDB" id="A0A0F9EW36"/>
<comment type="caution">
    <text evidence="2">The sequence shown here is derived from an EMBL/GenBank/DDBJ whole genome shotgun (WGS) entry which is preliminary data.</text>
</comment>
<gene>
    <name evidence="2" type="ORF">LCGC14_2104800</name>
</gene>
<feature type="domain" description="Response regulatory" evidence="1">
    <location>
        <begin position="15"/>
        <end position="56"/>
    </location>
</feature>
<dbReference type="InterPro" id="IPR001789">
    <property type="entry name" value="Sig_transdc_resp-reg_receiver"/>
</dbReference>
<evidence type="ECO:0000313" key="2">
    <source>
        <dbReference type="EMBL" id="KKL70451.1"/>
    </source>
</evidence>
<dbReference type="EMBL" id="LAZR01025890">
    <property type="protein sequence ID" value="KKL70451.1"/>
    <property type="molecule type" value="Genomic_DNA"/>
</dbReference>
<dbReference type="InterPro" id="IPR011006">
    <property type="entry name" value="CheY-like_superfamily"/>
</dbReference>
<organism evidence="2">
    <name type="scientific">marine sediment metagenome</name>
    <dbReference type="NCBI Taxonomy" id="412755"/>
    <lineage>
        <taxon>unclassified sequences</taxon>
        <taxon>metagenomes</taxon>
        <taxon>ecological metagenomes</taxon>
    </lineage>
</organism>
<proteinExistence type="predicted"/>